<reference evidence="6 7" key="1">
    <citation type="submission" date="2020-04" db="EMBL/GenBank/DDBJ databases">
        <title>Perkinsus chesapeaki whole genome sequence.</title>
        <authorList>
            <person name="Bogema D.R."/>
        </authorList>
    </citation>
    <scope>NUCLEOTIDE SEQUENCE [LARGE SCALE GENOMIC DNA]</scope>
    <source>
        <strain evidence="6">ATCC PRA-425</strain>
    </source>
</reference>
<dbReference type="GO" id="GO:0005525">
    <property type="term" value="F:GTP binding"/>
    <property type="evidence" value="ECO:0007669"/>
    <property type="project" value="UniProtKB-KW"/>
</dbReference>
<dbReference type="PANTHER" id="PTHR11259">
    <property type="entry name" value="RAS-RELATED GTP BINDING RAG/GTR YEAST"/>
    <property type="match status" value="1"/>
</dbReference>
<dbReference type="CDD" id="cd11384">
    <property type="entry name" value="RagA_like"/>
    <property type="match status" value="1"/>
</dbReference>
<keyword evidence="3" id="KW-0963">Cytoplasm</keyword>
<evidence type="ECO:0000256" key="1">
    <source>
        <dbReference type="ARBA" id="ARBA00004496"/>
    </source>
</evidence>
<dbReference type="GO" id="GO:0010507">
    <property type="term" value="P:negative regulation of autophagy"/>
    <property type="evidence" value="ECO:0007669"/>
    <property type="project" value="TreeGrafter"/>
</dbReference>
<evidence type="ECO:0008006" key="8">
    <source>
        <dbReference type="Google" id="ProtNLM"/>
    </source>
</evidence>
<accession>A0A7J6MX71</accession>
<evidence type="ECO:0000256" key="3">
    <source>
        <dbReference type="ARBA" id="ARBA00022490"/>
    </source>
</evidence>
<protein>
    <recommendedName>
        <fullName evidence="8">GTP-binding protein</fullName>
    </recommendedName>
</protein>
<gene>
    <name evidence="6" type="ORF">FOL47_007639</name>
</gene>
<dbReference type="Proteomes" id="UP000591131">
    <property type="component" value="Unassembled WGS sequence"/>
</dbReference>
<dbReference type="Gene3D" id="3.40.50.300">
    <property type="entry name" value="P-loop containing nucleotide triphosphate hydrolases"/>
    <property type="match status" value="1"/>
</dbReference>
<dbReference type="InterPro" id="IPR039397">
    <property type="entry name" value="RagA/B"/>
</dbReference>
<dbReference type="SUPFAM" id="SSF52540">
    <property type="entry name" value="P-loop containing nucleoside triphosphate hydrolases"/>
    <property type="match status" value="1"/>
</dbReference>
<keyword evidence="5" id="KW-0342">GTP-binding</keyword>
<dbReference type="GO" id="GO:0009267">
    <property type="term" value="P:cellular response to starvation"/>
    <property type="evidence" value="ECO:0007669"/>
    <property type="project" value="TreeGrafter"/>
</dbReference>
<keyword evidence="4" id="KW-0547">Nucleotide-binding</keyword>
<comment type="subcellular location">
    <subcellularLocation>
        <location evidence="1">Cytoplasm</location>
    </subcellularLocation>
</comment>
<dbReference type="Pfam" id="PF04670">
    <property type="entry name" value="Gtr1_RagA"/>
    <property type="match status" value="1"/>
</dbReference>
<dbReference type="PANTHER" id="PTHR11259:SF1">
    <property type="entry name" value="RAS-RELATED GTP-BINDING PROTEIN"/>
    <property type="match status" value="1"/>
</dbReference>
<comment type="similarity">
    <text evidence="2">Belongs to the GTR/RAG GTP-binding protein family.</text>
</comment>
<evidence type="ECO:0000313" key="6">
    <source>
        <dbReference type="EMBL" id="KAF4675501.1"/>
    </source>
</evidence>
<dbReference type="GO" id="GO:1990131">
    <property type="term" value="C:Gtr1-Gtr2 GTPase complex"/>
    <property type="evidence" value="ECO:0007669"/>
    <property type="project" value="TreeGrafter"/>
</dbReference>
<evidence type="ECO:0000256" key="4">
    <source>
        <dbReference type="ARBA" id="ARBA00022741"/>
    </source>
</evidence>
<dbReference type="AlphaFoldDB" id="A0A7J6MX71"/>
<dbReference type="GO" id="GO:0003924">
    <property type="term" value="F:GTPase activity"/>
    <property type="evidence" value="ECO:0007669"/>
    <property type="project" value="TreeGrafter"/>
</dbReference>
<dbReference type="FunFam" id="3.30.450.190:FF:000002">
    <property type="entry name" value="Ras-related GTP-binding protein A"/>
    <property type="match status" value="1"/>
</dbReference>
<dbReference type="GO" id="GO:1904263">
    <property type="term" value="P:positive regulation of TORC1 signaling"/>
    <property type="evidence" value="ECO:0007669"/>
    <property type="project" value="TreeGrafter"/>
</dbReference>
<organism evidence="6 7">
    <name type="scientific">Perkinsus chesapeaki</name>
    <name type="common">Clam parasite</name>
    <name type="synonym">Perkinsus andrewsi</name>
    <dbReference type="NCBI Taxonomy" id="330153"/>
    <lineage>
        <taxon>Eukaryota</taxon>
        <taxon>Sar</taxon>
        <taxon>Alveolata</taxon>
        <taxon>Perkinsozoa</taxon>
        <taxon>Perkinsea</taxon>
        <taxon>Perkinsida</taxon>
        <taxon>Perkinsidae</taxon>
        <taxon>Perkinsus</taxon>
    </lineage>
</organism>
<dbReference type="GO" id="GO:0005634">
    <property type="term" value="C:nucleus"/>
    <property type="evidence" value="ECO:0007669"/>
    <property type="project" value="TreeGrafter"/>
</dbReference>
<dbReference type="OrthoDB" id="10020193at2759"/>
<evidence type="ECO:0000313" key="7">
    <source>
        <dbReference type="Proteomes" id="UP000591131"/>
    </source>
</evidence>
<dbReference type="InterPro" id="IPR006762">
    <property type="entry name" value="Gtr1_RagA"/>
</dbReference>
<dbReference type="EMBL" id="JAAPAO010000046">
    <property type="protein sequence ID" value="KAF4675501.1"/>
    <property type="molecule type" value="Genomic_DNA"/>
</dbReference>
<dbReference type="Gene3D" id="3.30.450.190">
    <property type="match status" value="1"/>
</dbReference>
<proteinExistence type="inferred from homology"/>
<comment type="caution">
    <text evidence="6">The sequence shown here is derived from an EMBL/GenBank/DDBJ whole genome shotgun (WGS) entry which is preliminary data.</text>
</comment>
<evidence type="ECO:0000256" key="2">
    <source>
        <dbReference type="ARBA" id="ARBA00007756"/>
    </source>
</evidence>
<keyword evidence="7" id="KW-1185">Reference proteome</keyword>
<evidence type="ECO:0000256" key="5">
    <source>
        <dbReference type="ARBA" id="ARBA00023134"/>
    </source>
</evidence>
<name>A0A7J6MX71_PERCH</name>
<dbReference type="GO" id="GO:0005764">
    <property type="term" value="C:lysosome"/>
    <property type="evidence" value="ECO:0007669"/>
    <property type="project" value="TreeGrafter"/>
</dbReference>
<dbReference type="InterPro" id="IPR027417">
    <property type="entry name" value="P-loop_NTPase"/>
</dbReference>
<sequence>MNNLSGSSSGKDETAKVLLMGRAGAGKTSMRSIIFANYLARETTRLHPTNQVEHSHLRFLGNMTLSLWDCGGQDVFMENYFESQKDHIFRNVRVMIYVVALAGNDQRDAEQQKEITYFKNSMESLRSLSKSAHVYVLLHKFDLVPENEREARFKYYSELLSPYFAGMSTQISQTSIWDETLYRAWSQIAHSLIPNMDELQRELANFASAVEADEVVLFEKSTFLVIANHTTKQMADPHRFEKISNIVKQFKLSVNKHHAAFNSLDVSNSNFRAIIDRFTPNTFVMVVTSDPDIHPAATTCNINAARSHFLALAAEDKGIGLHL</sequence>